<dbReference type="InterPro" id="IPR010730">
    <property type="entry name" value="HET"/>
</dbReference>
<dbReference type="Pfam" id="PF06985">
    <property type="entry name" value="HET"/>
    <property type="match status" value="1"/>
</dbReference>
<gene>
    <name evidence="2" type="ORF">BU23DRAFT_440410</name>
</gene>
<protein>
    <submittedName>
        <fullName evidence="2">HET-domain-containing protein</fullName>
    </submittedName>
</protein>
<feature type="non-terminal residue" evidence="2">
    <location>
        <position position="306"/>
    </location>
</feature>
<dbReference type="EMBL" id="ML976713">
    <property type="protein sequence ID" value="KAF1969076.1"/>
    <property type="molecule type" value="Genomic_DNA"/>
</dbReference>
<dbReference type="Proteomes" id="UP000800036">
    <property type="component" value="Unassembled WGS sequence"/>
</dbReference>
<evidence type="ECO:0000259" key="1">
    <source>
        <dbReference type="Pfam" id="PF06985"/>
    </source>
</evidence>
<accession>A0A6A5V204</accession>
<reference evidence="2" key="1">
    <citation type="journal article" date="2020" name="Stud. Mycol.">
        <title>101 Dothideomycetes genomes: a test case for predicting lifestyles and emergence of pathogens.</title>
        <authorList>
            <person name="Haridas S."/>
            <person name="Albert R."/>
            <person name="Binder M."/>
            <person name="Bloem J."/>
            <person name="Labutti K."/>
            <person name="Salamov A."/>
            <person name="Andreopoulos B."/>
            <person name="Baker S."/>
            <person name="Barry K."/>
            <person name="Bills G."/>
            <person name="Bluhm B."/>
            <person name="Cannon C."/>
            <person name="Castanera R."/>
            <person name="Culley D."/>
            <person name="Daum C."/>
            <person name="Ezra D."/>
            <person name="Gonzalez J."/>
            <person name="Henrissat B."/>
            <person name="Kuo A."/>
            <person name="Liang C."/>
            <person name="Lipzen A."/>
            <person name="Lutzoni F."/>
            <person name="Magnuson J."/>
            <person name="Mondo S."/>
            <person name="Nolan M."/>
            <person name="Ohm R."/>
            <person name="Pangilinan J."/>
            <person name="Park H.-J."/>
            <person name="Ramirez L."/>
            <person name="Alfaro M."/>
            <person name="Sun H."/>
            <person name="Tritt A."/>
            <person name="Yoshinaga Y."/>
            <person name="Zwiers L.-H."/>
            <person name="Turgeon B."/>
            <person name="Goodwin S."/>
            <person name="Spatafora J."/>
            <person name="Crous P."/>
            <person name="Grigoriev I."/>
        </authorList>
    </citation>
    <scope>NUCLEOTIDE SEQUENCE</scope>
    <source>
        <strain evidence="2">CBS 107.79</strain>
    </source>
</reference>
<dbReference type="OrthoDB" id="5125733at2759"/>
<evidence type="ECO:0000313" key="3">
    <source>
        <dbReference type="Proteomes" id="UP000800036"/>
    </source>
</evidence>
<dbReference type="AlphaFoldDB" id="A0A6A5V204"/>
<organism evidence="2 3">
    <name type="scientific">Bimuria novae-zelandiae CBS 107.79</name>
    <dbReference type="NCBI Taxonomy" id="1447943"/>
    <lineage>
        <taxon>Eukaryota</taxon>
        <taxon>Fungi</taxon>
        <taxon>Dikarya</taxon>
        <taxon>Ascomycota</taxon>
        <taxon>Pezizomycotina</taxon>
        <taxon>Dothideomycetes</taxon>
        <taxon>Pleosporomycetidae</taxon>
        <taxon>Pleosporales</taxon>
        <taxon>Massarineae</taxon>
        <taxon>Didymosphaeriaceae</taxon>
        <taxon>Bimuria</taxon>
    </lineage>
</organism>
<proteinExistence type="predicted"/>
<evidence type="ECO:0000313" key="2">
    <source>
        <dbReference type="EMBL" id="KAF1969076.1"/>
    </source>
</evidence>
<keyword evidence="3" id="KW-1185">Reference proteome</keyword>
<name>A0A6A5V204_9PLEO</name>
<dbReference type="PANTHER" id="PTHR33112:SF16">
    <property type="entry name" value="HETEROKARYON INCOMPATIBILITY DOMAIN-CONTAINING PROTEIN"/>
    <property type="match status" value="1"/>
</dbReference>
<dbReference type="PANTHER" id="PTHR33112">
    <property type="entry name" value="DOMAIN PROTEIN, PUTATIVE-RELATED"/>
    <property type="match status" value="1"/>
</dbReference>
<sequence length="306" mass="34656">IALSYCWGKDPILATNLSNLQDFQESIAIKELPRTVRDAIIVTRRLRIRYLWVDVLCIVQGSDSFALSDWEKESAKMHHIYGGAILTLSAAHAVDANGGLFHQSSLEAQLLCTLSPGSKYSGRAILGLETPQFFIKQEPLNSRAWTLQESLLSSRVLSFGTSGLRWKCDQVLYHETTPNLQHHGSDLIGTETLITMKIMSGVVQERLSSKPKQILKEWKAILENYSQRRLTYDTDKLPAIAGLAQLVNRSCHDRYLAGLWKSDIAQQLMWIHRGRLTGNVIEYSRQMQFRAPSWSWASVNGRIQFP</sequence>
<feature type="domain" description="Heterokaryon incompatibility" evidence="1">
    <location>
        <begin position="2"/>
        <end position="149"/>
    </location>
</feature>
<feature type="non-terminal residue" evidence="2">
    <location>
        <position position="1"/>
    </location>
</feature>